<feature type="transmembrane region" description="Helical" evidence="3">
    <location>
        <begin position="67"/>
        <end position="85"/>
    </location>
</feature>
<gene>
    <name evidence="5" type="ORF">G7B40_024925</name>
</gene>
<protein>
    <submittedName>
        <fullName evidence="5">Fatty acid desaturase</fullName>
        <ecNumber evidence="5">1.14.19.-</ecNumber>
    </submittedName>
</protein>
<keyword evidence="3" id="KW-0472">Membrane</keyword>
<dbReference type="PANTHER" id="PTHR12879:SF8">
    <property type="entry name" value="SPHINGOLIPID DELTA(4)-DESATURASE DES1"/>
    <property type="match status" value="1"/>
</dbReference>
<evidence type="ECO:0000256" key="3">
    <source>
        <dbReference type="SAM" id="Phobius"/>
    </source>
</evidence>
<keyword evidence="3" id="KW-0812">Transmembrane</keyword>
<dbReference type="InterPro" id="IPR005804">
    <property type="entry name" value="FA_desaturase_dom"/>
</dbReference>
<keyword evidence="5" id="KW-0560">Oxidoreductase</keyword>
<comment type="caution">
    <text evidence="5">The sequence shown here is derived from an EMBL/GenBank/DDBJ whole genome shotgun (WGS) entry which is preliminary data.</text>
</comment>
<evidence type="ECO:0000256" key="2">
    <source>
        <dbReference type="ARBA" id="ARBA00008749"/>
    </source>
</evidence>
<feature type="transmembrane region" description="Helical" evidence="3">
    <location>
        <begin position="199"/>
        <end position="223"/>
    </location>
</feature>
<dbReference type="EMBL" id="JAALHA020000014">
    <property type="protein sequence ID" value="MDR9897781.1"/>
    <property type="molecule type" value="Genomic_DNA"/>
</dbReference>
<dbReference type="PANTHER" id="PTHR12879">
    <property type="entry name" value="SPHINGOLIPID DELTA 4 DESATURASE/C-4 HYDROXYLASE PROTEIN DES2"/>
    <property type="match status" value="1"/>
</dbReference>
<feature type="domain" description="Fatty acid desaturase" evidence="4">
    <location>
        <begin position="66"/>
        <end position="300"/>
    </location>
</feature>
<keyword evidence="6" id="KW-1185">Reference proteome</keyword>
<feature type="transmembrane region" description="Helical" evidence="3">
    <location>
        <begin position="105"/>
        <end position="124"/>
    </location>
</feature>
<comment type="cofactor">
    <cofactor evidence="1">
        <name>Fe(2+)</name>
        <dbReference type="ChEBI" id="CHEBI:29033"/>
    </cofactor>
</comment>
<evidence type="ECO:0000256" key="1">
    <source>
        <dbReference type="ARBA" id="ARBA00001954"/>
    </source>
</evidence>
<dbReference type="Pfam" id="PF00487">
    <property type="entry name" value="FA_desaturase"/>
    <property type="match status" value="1"/>
</dbReference>
<reference evidence="6" key="1">
    <citation type="journal article" date="2021" name="Science">
        <title>Hunting the eagle killer: A cyanobacterial neurotoxin causes vacuolar myelinopathy.</title>
        <authorList>
            <person name="Breinlinger S."/>
            <person name="Phillips T.J."/>
            <person name="Haram B.N."/>
            <person name="Mares J."/>
            <person name="Martinez Yerena J.A."/>
            <person name="Hrouzek P."/>
            <person name="Sobotka R."/>
            <person name="Henderson W.M."/>
            <person name="Schmieder P."/>
            <person name="Williams S.M."/>
            <person name="Lauderdale J.D."/>
            <person name="Wilde H.D."/>
            <person name="Gerrin W."/>
            <person name="Kust A."/>
            <person name="Washington J.W."/>
            <person name="Wagner C."/>
            <person name="Geier B."/>
            <person name="Liebeke M."/>
            <person name="Enke H."/>
            <person name="Niedermeyer T.H.J."/>
            <person name="Wilde S.B."/>
        </authorList>
    </citation>
    <scope>NUCLEOTIDE SEQUENCE [LARGE SCALE GENOMIC DNA]</scope>
    <source>
        <strain evidence="6">Thurmond2011</strain>
    </source>
</reference>
<dbReference type="RefSeq" id="WP_208339052.1">
    <property type="nucleotide sequence ID" value="NZ_CAWQFN010000488.1"/>
</dbReference>
<dbReference type="Proteomes" id="UP000667802">
    <property type="component" value="Unassembled WGS sequence"/>
</dbReference>
<dbReference type="EC" id="1.14.19.-" evidence="5"/>
<evidence type="ECO:0000259" key="4">
    <source>
        <dbReference type="Pfam" id="PF00487"/>
    </source>
</evidence>
<evidence type="ECO:0000313" key="6">
    <source>
        <dbReference type="Proteomes" id="UP000667802"/>
    </source>
</evidence>
<name>A0AAP5IAC0_9CYAN</name>
<sequence length="323" mass="36986">MPSGKINQLLPLNKADATTLPQHQILSKEQIFVLNKRSNYLGAIQLGVHLLITGCSGYLYASNFGNWLVAIPALIVYGFCIAAMFAPMHEAVHRTAFANNRLNDIIAWLTGLLSYYNSTFFRYYHKWHHLYTRIPGKDPELTDMTPKNWAEYILVISGLPWWFAHVNGHFRVAIGLLDDCPFIPLSARTQVIRSTRLHLAVYVCALAVSILFGQPWFFLYWLLPLFIGQPILRFILLAEHTGCTLDNNLFTNTRTTLTLLPMRLLMWNMSFHAEHHLYPSIPFHALPKAHQYLNSHLTYVDKGYTKVNQYIISKLGQLPSSNT</sequence>
<keyword evidence="3" id="KW-1133">Transmembrane helix</keyword>
<evidence type="ECO:0000313" key="5">
    <source>
        <dbReference type="EMBL" id="MDR9897781.1"/>
    </source>
</evidence>
<dbReference type="GO" id="GO:0046513">
    <property type="term" value="P:ceramide biosynthetic process"/>
    <property type="evidence" value="ECO:0007669"/>
    <property type="project" value="TreeGrafter"/>
</dbReference>
<proteinExistence type="inferred from homology"/>
<feature type="transmembrane region" description="Helical" evidence="3">
    <location>
        <begin position="40"/>
        <end position="60"/>
    </location>
</feature>
<dbReference type="GO" id="GO:0016020">
    <property type="term" value="C:membrane"/>
    <property type="evidence" value="ECO:0007669"/>
    <property type="project" value="GOC"/>
</dbReference>
<comment type="similarity">
    <text evidence="2">Belongs to the fatty acid desaturase type 2 family.</text>
</comment>
<dbReference type="GO" id="GO:0042284">
    <property type="term" value="F:sphingolipid delta-4 desaturase activity"/>
    <property type="evidence" value="ECO:0007669"/>
    <property type="project" value="TreeGrafter"/>
</dbReference>
<dbReference type="AlphaFoldDB" id="A0AAP5IAC0"/>
<accession>A0AAP5IAC0</accession>
<organism evidence="5 6">
    <name type="scientific">Aetokthonos hydrillicola Thurmond2011</name>
    <dbReference type="NCBI Taxonomy" id="2712845"/>
    <lineage>
        <taxon>Bacteria</taxon>
        <taxon>Bacillati</taxon>
        <taxon>Cyanobacteriota</taxon>
        <taxon>Cyanophyceae</taxon>
        <taxon>Nostocales</taxon>
        <taxon>Hapalosiphonaceae</taxon>
        <taxon>Aetokthonos</taxon>
    </lineage>
</organism>